<keyword evidence="1" id="KW-1133">Transmembrane helix</keyword>
<gene>
    <name evidence="2" type="ORF">LCGC14_2573240</name>
</gene>
<feature type="transmembrane region" description="Helical" evidence="1">
    <location>
        <begin position="37"/>
        <end position="61"/>
    </location>
</feature>
<organism evidence="2">
    <name type="scientific">marine sediment metagenome</name>
    <dbReference type="NCBI Taxonomy" id="412755"/>
    <lineage>
        <taxon>unclassified sequences</taxon>
        <taxon>metagenomes</taxon>
        <taxon>ecological metagenomes</taxon>
    </lineage>
</organism>
<comment type="caution">
    <text evidence="2">The sequence shown here is derived from an EMBL/GenBank/DDBJ whole genome shotgun (WGS) entry which is preliminary data.</text>
</comment>
<protein>
    <submittedName>
        <fullName evidence="2">Uncharacterized protein</fullName>
    </submittedName>
</protein>
<keyword evidence="1" id="KW-0472">Membrane</keyword>
<sequence>MLIKSWRRNYAPHVTLIVVLQAGFVVAKLEGILDWHWLLVFAPVLLTATIFAVFLFTAMVIMTSSDERR</sequence>
<proteinExistence type="predicted"/>
<reference evidence="2" key="1">
    <citation type="journal article" date="2015" name="Nature">
        <title>Complex archaea that bridge the gap between prokaryotes and eukaryotes.</title>
        <authorList>
            <person name="Spang A."/>
            <person name="Saw J.H."/>
            <person name="Jorgensen S.L."/>
            <person name="Zaremba-Niedzwiedzka K."/>
            <person name="Martijn J."/>
            <person name="Lind A.E."/>
            <person name="van Eijk R."/>
            <person name="Schleper C."/>
            <person name="Guy L."/>
            <person name="Ettema T.J."/>
        </authorList>
    </citation>
    <scope>NUCLEOTIDE SEQUENCE</scope>
</reference>
<dbReference type="AlphaFoldDB" id="A0A0F9CSU8"/>
<name>A0A0F9CSU8_9ZZZZ</name>
<keyword evidence="1" id="KW-0812">Transmembrane</keyword>
<evidence type="ECO:0000256" key="1">
    <source>
        <dbReference type="SAM" id="Phobius"/>
    </source>
</evidence>
<dbReference type="EMBL" id="LAZR01042776">
    <property type="protein sequence ID" value="KKL08701.1"/>
    <property type="molecule type" value="Genomic_DNA"/>
</dbReference>
<evidence type="ECO:0000313" key="2">
    <source>
        <dbReference type="EMBL" id="KKL08701.1"/>
    </source>
</evidence>
<accession>A0A0F9CSU8</accession>